<dbReference type="InterPro" id="IPR023393">
    <property type="entry name" value="START-like_dom_sf"/>
</dbReference>
<dbReference type="EMBL" id="QKRB01000028">
    <property type="protein sequence ID" value="PZD97330.1"/>
    <property type="molecule type" value="Genomic_DNA"/>
</dbReference>
<gene>
    <name evidence="1" type="ORF">DNH61_02980</name>
</gene>
<dbReference type="Gene3D" id="3.30.530.20">
    <property type="match status" value="1"/>
</dbReference>
<dbReference type="OrthoDB" id="9801773at2"/>
<evidence type="ECO:0000313" key="2">
    <source>
        <dbReference type="Proteomes" id="UP000249522"/>
    </source>
</evidence>
<sequence>MAYVHKEIFVTAPIEACFDAARNIEIHSQTVWKHTRERAVGGVTAGLIGNGETVTFEARHLGIRQQLQAKVTEYNRPYMFADIMLKGAFKHMTHTHLFKETEGGTIMTDILDFSSPFGIVGRLFDRLVLERYMTSFITYRQVKLKELLEQSIEVK</sequence>
<keyword evidence="1" id="KW-0131">Cell cycle</keyword>
<dbReference type="InterPro" id="IPR019587">
    <property type="entry name" value="Polyketide_cyclase/dehydratase"/>
</dbReference>
<dbReference type="Proteomes" id="UP000249522">
    <property type="component" value="Unassembled WGS sequence"/>
</dbReference>
<protein>
    <submittedName>
        <fullName evidence="1">Cell division protein</fullName>
    </submittedName>
</protein>
<dbReference type="Pfam" id="PF10604">
    <property type="entry name" value="Polyketide_cyc2"/>
    <property type="match status" value="1"/>
</dbReference>
<proteinExistence type="predicted"/>
<dbReference type="GO" id="GO:0051301">
    <property type="term" value="P:cell division"/>
    <property type="evidence" value="ECO:0007669"/>
    <property type="project" value="UniProtKB-KW"/>
</dbReference>
<organism evidence="1 2">
    <name type="scientific">Paenibacillus sambharensis</name>
    <dbReference type="NCBI Taxonomy" id="1803190"/>
    <lineage>
        <taxon>Bacteria</taxon>
        <taxon>Bacillati</taxon>
        <taxon>Bacillota</taxon>
        <taxon>Bacilli</taxon>
        <taxon>Bacillales</taxon>
        <taxon>Paenibacillaceae</taxon>
        <taxon>Paenibacillus</taxon>
    </lineage>
</organism>
<reference evidence="1 2" key="1">
    <citation type="submission" date="2018-06" db="EMBL/GenBank/DDBJ databases">
        <title>Paenibacillus imtechensis sp. nov.</title>
        <authorList>
            <person name="Pinnaka A.K."/>
            <person name="Singh H."/>
            <person name="Kaur M."/>
        </authorList>
    </citation>
    <scope>NUCLEOTIDE SEQUENCE [LARGE SCALE GENOMIC DNA]</scope>
    <source>
        <strain evidence="1 2">SMB1</strain>
    </source>
</reference>
<dbReference type="AlphaFoldDB" id="A0A2W1LGY8"/>
<accession>A0A2W1LGY8</accession>
<dbReference type="SUPFAM" id="SSF55961">
    <property type="entry name" value="Bet v1-like"/>
    <property type="match status" value="1"/>
</dbReference>
<keyword evidence="1" id="KW-0132">Cell division</keyword>
<dbReference type="CDD" id="cd07820">
    <property type="entry name" value="SRPBCC_3"/>
    <property type="match status" value="1"/>
</dbReference>
<name>A0A2W1LGY8_9BACL</name>
<keyword evidence="2" id="KW-1185">Reference proteome</keyword>
<evidence type="ECO:0000313" key="1">
    <source>
        <dbReference type="EMBL" id="PZD97330.1"/>
    </source>
</evidence>
<dbReference type="RefSeq" id="WP_111145188.1">
    <property type="nucleotide sequence ID" value="NZ_QKRB01000028.1"/>
</dbReference>
<comment type="caution">
    <text evidence="1">The sequence shown here is derived from an EMBL/GenBank/DDBJ whole genome shotgun (WGS) entry which is preliminary data.</text>
</comment>